<protein>
    <submittedName>
        <fullName evidence="2">Uncharacterized protein</fullName>
    </submittedName>
</protein>
<evidence type="ECO:0000313" key="3">
    <source>
        <dbReference type="Proteomes" id="UP001165378"/>
    </source>
</evidence>
<proteinExistence type="predicted"/>
<gene>
    <name evidence="2" type="ORF">LZ495_08230</name>
</gene>
<sequence>MVDPVLATEFARGESLPLGDPPPDRGTQEPGFGSGVDGQFGGDLVGEVFAAGVALRRRLDPPAQAVDPAVLLDELGYQVLFGHHDAASRSLLIVPTPPGACGGTASGECAETLYEAAARA</sequence>
<dbReference type="RefSeq" id="WP_235051342.1">
    <property type="nucleotide sequence ID" value="NZ_JAKFHA010000003.1"/>
</dbReference>
<organism evidence="2 3">
    <name type="scientific">Yinghuangia soli</name>
    <dbReference type="NCBI Taxonomy" id="2908204"/>
    <lineage>
        <taxon>Bacteria</taxon>
        <taxon>Bacillati</taxon>
        <taxon>Actinomycetota</taxon>
        <taxon>Actinomycetes</taxon>
        <taxon>Kitasatosporales</taxon>
        <taxon>Streptomycetaceae</taxon>
        <taxon>Yinghuangia</taxon>
    </lineage>
</organism>
<dbReference type="EMBL" id="JAKFHA010000003">
    <property type="protein sequence ID" value="MCF2527201.1"/>
    <property type="molecule type" value="Genomic_DNA"/>
</dbReference>
<name>A0AA41PWW2_9ACTN</name>
<accession>A0AA41PWW2</accession>
<keyword evidence="3" id="KW-1185">Reference proteome</keyword>
<reference evidence="2" key="1">
    <citation type="submission" date="2022-01" db="EMBL/GenBank/DDBJ databases">
        <title>Genome-Based Taxonomic Classification of the Phylum Actinobacteria.</title>
        <authorList>
            <person name="Gao Y."/>
        </authorList>
    </citation>
    <scope>NUCLEOTIDE SEQUENCE</scope>
    <source>
        <strain evidence="2">KLBMP 8922</strain>
    </source>
</reference>
<comment type="caution">
    <text evidence="2">The sequence shown here is derived from an EMBL/GenBank/DDBJ whole genome shotgun (WGS) entry which is preliminary data.</text>
</comment>
<dbReference type="Proteomes" id="UP001165378">
    <property type="component" value="Unassembled WGS sequence"/>
</dbReference>
<evidence type="ECO:0000256" key="1">
    <source>
        <dbReference type="SAM" id="MobiDB-lite"/>
    </source>
</evidence>
<evidence type="ECO:0000313" key="2">
    <source>
        <dbReference type="EMBL" id="MCF2527201.1"/>
    </source>
</evidence>
<feature type="region of interest" description="Disordered" evidence="1">
    <location>
        <begin position="11"/>
        <end position="37"/>
    </location>
</feature>
<dbReference type="AlphaFoldDB" id="A0AA41PWW2"/>